<sequence length="47" mass="4981">MAGACSVTLRTTPATGDGRTTSIRAVVQHRPDSGELAVNSWRVSNRP</sequence>
<gene>
    <name evidence="1" type="ORF">UFOPK1493_00507</name>
</gene>
<organism evidence="1">
    <name type="scientific">freshwater metagenome</name>
    <dbReference type="NCBI Taxonomy" id="449393"/>
    <lineage>
        <taxon>unclassified sequences</taxon>
        <taxon>metagenomes</taxon>
        <taxon>ecological metagenomes</taxon>
    </lineage>
</organism>
<accession>A0A6J6C057</accession>
<reference evidence="1" key="1">
    <citation type="submission" date="2020-05" db="EMBL/GenBank/DDBJ databases">
        <authorList>
            <person name="Chiriac C."/>
            <person name="Salcher M."/>
            <person name="Ghai R."/>
            <person name="Kavagutti S V."/>
        </authorList>
    </citation>
    <scope>NUCLEOTIDE SEQUENCE</scope>
</reference>
<dbReference type="AlphaFoldDB" id="A0A6J6C057"/>
<dbReference type="EMBL" id="CAEZSR010000010">
    <property type="protein sequence ID" value="CAB4543883.1"/>
    <property type="molecule type" value="Genomic_DNA"/>
</dbReference>
<evidence type="ECO:0000313" key="1">
    <source>
        <dbReference type="EMBL" id="CAB4543883.1"/>
    </source>
</evidence>
<name>A0A6J6C057_9ZZZZ</name>
<proteinExistence type="predicted"/>
<protein>
    <submittedName>
        <fullName evidence="1">Unannotated protein</fullName>
    </submittedName>
</protein>